<dbReference type="InterPro" id="IPR015422">
    <property type="entry name" value="PyrdxlP-dep_Trfase_small"/>
</dbReference>
<keyword evidence="8" id="KW-0032">Aminotransferase</keyword>
<evidence type="ECO:0000259" key="7">
    <source>
        <dbReference type="Pfam" id="PF00155"/>
    </source>
</evidence>
<evidence type="ECO:0000313" key="8">
    <source>
        <dbReference type="EMBL" id="MFC5660328.1"/>
    </source>
</evidence>
<dbReference type="EC" id="2.3.1.47" evidence="2"/>
<evidence type="ECO:0000256" key="1">
    <source>
        <dbReference type="ARBA" id="ARBA00001933"/>
    </source>
</evidence>
<dbReference type="EMBL" id="JBHSOE010000093">
    <property type="protein sequence ID" value="MFC5660328.1"/>
    <property type="molecule type" value="Genomic_DNA"/>
</dbReference>
<keyword evidence="9" id="KW-1185">Reference proteome</keyword>
<sequence>MPRPPSPHFCMKISKGWRVECESAVADIFDKQLTAVMQHATRMRPRAVYNALEARGGEVFLGGKRLVMAARNDYLGLSGHPRVVAAAADAARRWGASASASRLIGGTLTLHEELEARLAAFLDAEAVIVTTTGFEANLALAPLLGRGDIVFSDKANHASLIEAVRLGFADRRWYRHSDMADLERKLAVADPDAAKAILTDGLFSMEGDLCRLPELVSLARRYGARLVVDGAHDIGLLGPGGRGVTDHFGLPDAVDLHTGTLSKGFGSIGGFLAGPAEVIHYLRHTSRSVIFTTSIPPASAAAALAALTIIETEPERRARAFEVARRVRDGLRGLGFDTGESVTPIVPVITGRKELATALWREVLTEGVFTSAVSAPAVPEERSLVRLSLQATHTDEDIERILGAFAHAGRRLGLIPAGPPPVPVQPMLRETLLDWVS</sequence>
<evidence type="ECO:0000256" key="4">
    <source>
        <dbReference type="ARBA" id="ARBA00022898"/>
    </source>
</evidence>
<evidence type="ECO:0000256" key="3">
    <source>
        <dbReference type="ARBA" id="ARBA00022679"/>
    </source>
</evidence>
<dbReference type="InterPro" id="IPR015421">
    <property type="entry name" value="PyrdxlP-dep_Trfase_major"/>
</dbReference>
<comment type="cofactor">
    <cofactor evidence="1 6">
        <name>pyridoxal 5'-phosphate</name>
        <dbReference type="ChEBI" id="CHEBI:597326"/>
    </cofactor>
</comment>
<dbReference type="InterPro" id="IPR015424">
    <property type="entry name" value="PyrdxlP-dep_Trfase"/>
</dbReference>
<dbReference type="Gene3D" id="3.90.1150.10">
    <property type="entry name" value="Aspartate Aminotransferase, domain 1"/>
    <property type="match status" value="1"/>
</dbReference>
<dbReference type="Gene3D" id="3.40.640.10">
    <property type="entry name" value="Type I PLP-dependent aspartate aminotransferase-like (Major domain)"/>
    <property type="match status" value="1"/>
</dbReference>
<proteinExistence type="inferred from homology"/>
<dbReference type="PROSITE" id="PS00599">
    <property type="entry name" value="AA_TRANSFER_CLASS_2"/>
    <property type="match status" value="1"/>
</dbReference>
<evidence type="ECO:0000256" key="5">
    <source>
        <dbReference type="ARBA" id="ARBA00047715"/>
    </source>
</evidence>
<dbReference type="SUPFAM" id="SSF53383">
    <property type="entry name" value="PLP-dependent transferases"/>
    <property type="match status" value="1"/>
</dbReference>
<organism evidence="8 9">
    <name type="scientific">Streptomyces nogalater</name>
    <dbReference type="NCBI Taxonomy" id="38314"/>
    <lineage>
        <taxon>Bacteria</taxon>
        <taxon>Bacillati</taxon>
        <taxon>Actinomycetota</taxon>
        <taxon>Actinomycetes</taxon>
        <taxon>Kitasatosporales</taxon>
        <taxon>Streptomycetaceae</taxon>
        <taxon>Streptomyces</taxon>
    </lineage>
</organism>
<dbReference type="InterPro" id="IPR001917">
    <property type="entry name" value="Aminotrans_II_pyridoxalP_BS"/>
</dbReference>
<gene>
    <name evidence="8" type="ORF">ACFP3J_33295</name>
</gene>
<dbReference type="InterPro" id="IPR004839">
    <property type="entry name" value="Aminotransferase_I/II_large"/>
</dbReference>
<accession>A0ABW0WQ30</accession>
<keyword evidence="3" id="KW-0808">Transferase</keyword>
<evidence type="ECO:0000256" key="6">
    <source>
        <dbReference type="RuleBase" id="RU003693"/>
    </source>
</evidence>
<feature type="domain" description="Aminotransferase class I/classII large" evidence="7">
    <location>
        <begin position="71"/>
        <end position="404"/>
    </location>
</feature>
<keyword evidence="4 6" id="KW-0663">Pyridoxal phosphate</keyword>
<name>A0ABW0WQ30_STRNO</name>
<dbReference type="RefSeq" id="WP_382467013.1">
    <property type="nucleotide sequence ID" value="NZ_JBHSOE010000093.1"/>
</dbReference>
<dbReference type="Proteomes" id="UP001596065">
    <property type="component" value="Unassembled WGS sequence"/>
</dbReference>
<comment type="caution">
    <text evidence="8">The sequence shown here is derived from an EMBL/GenBank/DDBJ whole genome shotgun (WGS) entry which is preliminary data.</text>
</comment>
<protein>
    <recommendedName>
        <fullName evidence="2">8-amino-7-oxononanoate synthase</fullName>
        <ecNumber evidence="2">2.3.1.47</ecNumber>
    </recommendedName>
</protein>
<dbReference type="PANTHER" id="PTHR13693">
    <property type="entry name" value="CLASS II AMINOTRANSFERASE/8-AMINO-7-OXONONANOATE SYNTHASE"/>
    <property type="match status" value="1"/>
</dbReference>
<comment type="catalytic activity">
    <reaction evidence="5">
        <text>6-carboxyhexanoyl-[ACP] + L-alanine + H(+) = (8S)-8-amino-7-oxononanoate + holo-[ACP] + CO2</text>
        <dbReference type="Rhea" id="RHEA:42288"/>
        <dbReference type="Rhea" id="RHEA-COMP:9685"/>
        <dbReference type="Rhea" id="RHEA-COMP:9955"/>
        <dbReference type="ChEBI" id="CHEBI:15378"/>
        <dbReference type="ChEBI" id="CHEBI:16526"/>
        <dbReference type="ChEBI" id="CHEBI:57972"/>
        <dbReference type="ChEBI" id="CHEBI:64479"/>
        <dbReference type="ChEBI" id="CHEBI:78846"/>
        <dbReference type="ChEBI" id="CHEBI:149468"/>
        <dbReference type="EC" id="2.3.1.47"/>
    </reaction>
</comment>
<comment type="similarity">
    <text evidence="6">Belongs to the class-II pyridoxal-phosphate-dependent aminotransferase family.</text>
</comment>
<dbReference type="Pfam" id="PF00155">
    <property type="entry name" value="Aminotran_1_2"/>
    <property type="match status" value="1"/>
</dbReference>
<reference evidence="9" key="1">
    <citation type="journal article" date="2019" name="Int. J. Syst. Evol. Microbiol.">
        <title>The Global Catalogue of Microorganisms (GCM) 10K type strain sequencing project: providing services to taxonomists for standard genome sequencing and annotation.</title>
        <authorList>
            <consortium name="The Broad Institute Genomics Platform"/>
            <consortium name="The Broad Institute Genome Sequencing Center for Infectious Disease"/>
            <person name="Wu L."/>
            <person name="Ma J."/>
        </authorList>
    </citation>
    <scope>NUCLEOTIDE SEQUENCE [LARGE SCALE GENOMIC DNA]</scope>
    <source>
        <strain evidence="9">KCTC 5701</strain>
    </source>
</reference>
<dbReference type="InterPro" id="IPR050087">
    <property type="entry name" value="AON_synthase_class-II"/>
</dbReference>
<dbReference type="PANTHER" id="PTHR13693:SF3">
    <property type="entry name" value="LD36009P"/>
    <property type="match status" value="1"/>
</dbReference>
<evidence type="ECO:0000313" key="9">
    <source>
        <dbReference type="Proteomes" id="UP001596065"/>
    </source>
</evidence>
<dbReference type="GO" id="GO:0008483">
    <property type="term" value="F:transaminase activity"/>
    <property type="evidence" value="ECO:0007669"/>
    <property type="project" value="UniProtKB-KW"/>
</dbReference>
<evidence type="ECO:0000256" key="2">
    <source>
        <dbReference type="ARBA" id="ARBA00013187"/>
    </source>
</evidence>